<dbReference type="Gramene" id="Pp3c22_1720V3.1">
    <property type="protein sequence ID" value="Pp3c22_1720V3.1"/>
    <property type="gene ID" value="Pp3c22_1720"/>
</dbReference>
<dbReference type="PANTHER" id="PTHR10887:SF522">
    <property type="entry name" value="P-LOOP CONTAINING NUCLEOSIDE TRIPHOSPHATE HYDROLASES SUPERFAMILY PROTEIN"/>
    <property type="match status" value="1"/>
</dbReference>
<feature type="compositionally biased region" description="Low complexity" evidence="5">
    <location>
        <begin position="1106"/>
        <end position="1121"/>
    </location>
</feature>
<dbReference type="GO" id="GO:0016787">
    <property type="term" value="F:hydrolase activity"/>
    <property type="evidence" value="ECO:0007669"/>
    <property type="project" value="UniProtKB-KW"/>
</dbReference>
<dbReference type="GO" id="GO:0003723">
    <property type="term" value="F:RNA binding"/>
    <property type="evidence" value="ECO:0000318"/>
    <property type="project" value="GO_Central"/>
</dbReference>
<dbReference type="RefSeq" id="XP_024360768.1">
    <property type="nucleotide sequence ID" value="XM_024505000.2"/>
</dbReference>
<gene>
    <name evidence="9" type="primary">LOC112275050</name>
    <name evidence="8" type="ORF">PHYPA_026578</name>
</gene>
<evidence type="ECO:0000259" key="7">
    <source>
        <dbReference type="Pfam" id="PF13087"/>
    </source>
</evidence>
<reference evidence="8 10" key="1">
    <citation type="journal article" date="2008" name="Science">
        <title>The Physcomitrella genome reveals evolutionary insights into the conquest of land by plants.</title>
        <authorList>
            <person name="Rensing S."/>
            <person name="Lang D."/>
            <person name="Zimmer A."/>
            <person name="Terry A."/>
            <person name="Salamov A."/>
            <person name="Shapiro H."/>
            <person name="Nishiyama T."/>
            <person name="Perroud P.-F."/>
            <person name="Lindquist E."/>
            <person name="Kamisugi Y."/>
            <person name="Tanahashi T."/>
            <person name="Sakakibara K."/>
            <person name="Fujita T."/>
            <person name="Oishi K."/>
            <person name="Shin-I T."/>
            <person name="Kuroki Y."/>
            <person name="Toyoda A."/>
            <person name="Suzuki Y."/>
            <person name="Hashimoto A."/>
            <person name="Yamaguchi K."/>
            <person name="Sugano A."/>
            <person name="Kohara Y."/>
            <person name="Fujiyama A."/>
            <person name="Anterola A."/>
            <person name="Aoki S."/>
            <person name="Ashton N."/>
            <person name="Barbazuk W.B."/>
            <person name="Barker E."/>
            <person name="Bennetzen J."/>
            <person name="Bezanilla M."/>
            <person name="Blankenship R."/>
            <person name="Cho S.H."/>
            <person name="Dutcher S."/>
            <person name="Estelle M."/>
            <person name="Fawcett J.A."/>
            <person name="Gundlach H."/>
            <person name="Hanada K."/>
            <person name="Heyl A."/>
            <person name="Hicks K.A."/>
            <person name="Hugh J."/>
            <person name="Lohr M."/>
            <person name="Mayer K."/>
            <person name="Melkozernov A."/>
            <person name="Murata T."/>
            <person name="Nelson D."/>
            <person name="Pils B."/>
            <person name="Prigge M."/>
            <person name="Reiss B."/>
            <person name="Renner T."/>
            <person name="Rombauts S."/>
            <person name="Rushton P."/>
            <person name="Sanderfoot A."/>
            <person name="Schween G."/>
            <person name="Shiu S.-H."/>
            <person name="Stueber K."/>
            <person name="Theodoulou F.L."/>
            <person name="Tu H."/>
            <person name="Van de Peer Y."/>
            <person name="Verrier P.J."/>
            <person name="Waters E."/>
            <person name="Wood A."/>
            <person name="Yang L."/>
            <person name="Cove D."/>
            <person name="Cuming A."/>
            <person name="Hasebe M."/>
            <person name="Lucas S."/>
            <person name="Mishler D.B."/>
            <person name="Reski R."/>
            <person name="Grigoriev I."/>
            <person name="Quatrano R.S."/>
            <person name="Boore J.L."/>
        </authorList>
    </citation>
    <scope>NUCLEOTIDE SEQUENCE [LARGE SCALE GENOMIC DNA]</scope>
    <source>
        <strain evidence="9 10">cv. Gransden 2004</strain>
    </source>
</reference>
<keyword evidence="4" id="KW-0067">ATP-binding</keyword>
<reference evidence="8 10" key="2">
    <citation type="journal article" date="2018" name="Plant J.">
        <title>The Physcomitrella patens chromosome-scale assembly reveals moss genome structure and evolution.</title>
        <authorList>
            <person name="Lang D."/>
            <person name="Ullrich K.K."/>
            <person name="Murat F."/>
            <person name="Fuchs J."/>
            <person name="Jenkins J."/>
            <person name="Haas F.B."/>
            <person name="Piednoel M."/>
            <person name="Gundlach H."/>
            <person name="Van Bel M."/>
            <person name="Meyberg R."/>
            <person name="Vives C."/>
            <person name="Morata J."/>
            <person name="Symeonidi A."/>
            <person name="Hiss M."/>
            <person name="Muchero W."/>
            <person name="Kamisugi Y."/>
            <person name="Saleh O."/>
            <person name="Blanc G."/>
            <person name="Decker E.L."/>
            <person name="van Gessel N."/>
            <person name="Grimwood J."/>
            <person name="Hayes R.D."/>
            <person name="Graham S.W."/>
            <person name="Gunter L.E."/>
            <person name="McDaniel S.F."/>
            <person name="Hoernstein S.N.W."/>
            <person name="Larsson A."/>
            <person name="Li F.W."/>
            <person name="Perroud P.F."/>
            <person name="Phillips J."/>
            <person name="Ranjan P."/>
            <person name="Rokshar D.S."/>
            <person name="Rothfels C.J."/>
            <person name="Schneider L."/>
            <person name="Shu S."/>
            <person name="Stevenson D.W."/>
            <person name="Thummler F."/>
            <person name="Tillich M."/>
            <person name="Villarreal Aguilar J.C."/>
            <person name="Widiez T."/>
            <person name="Wong G.K."/>
            <person name="Wymore A."/>
            <person name="Zhang Y."/>
            <person name="Zimmer A.D."/>
            <person name="Quatrano R.S."/>
            <person name="Mayer K.F.X."/>
            <person name="Goodstein D."/>
            <person name="Casacuberta J.M."/>
            <person name="Vandepoele K."/>
            <person name="Reski R."/>
            <person name="Cuming A.C."/>
            <person name="Tuskan G.A."/>
            <person name="Maumus F."/>
            <person name="Salse J."/>
            <person name="Schmutz J."/>
            <person name="Rensing S.A."/>
        </authorList>
    </citation>
    <scope>NUCLEOTIDE SEQUENCE [LARGE SCALE GENOMIC DNA]</scope>
    <source>
        <strain evidence="9 10">cv. Gransden 2004</strain>
    </source>
</reference>
<keyword evidence="10" id="KW-1185">Reference proteome</keyword>
<dbReference type="FunFam" id="3.40.50.300:FF:000326">
    <property type="entry name" value="P-loop containing nucleoside triphosphate hydrolase"/>
    <property type="match status" value="1"/>
</dbReference>
<dbReference type="PANTHER" id="PTHR10887">
    <property type="entry name" value="DNA2/NAM7 HELICASE FAMILY"/>
    <property type="match status" value="1"/>
</dbReference>
<dbReference type="CDD" id="cd18808">
    <property type="entry name" value="SF1_C_Upf1"/>
    <property type="match status" value="1"/>
</dbReference>
<dbReference type="Pfam" id="PF13086">
    <property type="entry name" value="AAA_11"/>
    <property type="match status" value="1"/>
</dbReference>
<dbReference type="OrthoDB" id="6513042at2759"/>
<dbReference type="GO" id="GO:0004386">
    <property type="term" value="F:helicase activity"/>
    <property type="evidence" value="ECO:0007669"/>
    <property type="project" value="UniProtKB-KW"/>
</dbReference>
<reference evidence="9" key="3">
    <citation type="submission" date="2020-12" db="UniProtKB">
        <authorList>
            <consortium name="EnsemblPlants"/>
        </authorList>
    </citation>
    <scope>IDENTIFICATION</scope>
</reference>
<dbReference type="InterPro" id="IPR041679">
    <property type="entry name" value="DNA2/NAM7-like_C"/>
</dbReference>
<accession>A0A2K1ILV5</accession>
<sequence length="1167" mass="131385">MFWMTAGLVMAECCVSREEVRFMDPKSINFTEDRIQFYFQRGAPRAKAENGNAAVFRPRNDESLLSLLRGLSSRNVTVFDIPRIRVIQYNDTWYTFDNKRLWVFRQFGEDIPVQIAMPTNLQLAKLSKREDNGRTKDLEIIGKELEKKFQSHEFICKQNLLSHILQWSVRDLLSAWPLKEMEPISLRHNNVESYMELLSQWLLEETRAQIQQNLVKVADMACTRIDIDSDIRPISKLSCLRRVTCTIDRNAFAMFERYKQPKTYHPAASDIVLLSTFAPQKTGDLFQADECFTLGVVQGGHMSGSSFEVIIYATTHGPVYAELVGGEKSWYAMKLESLVTCQRIWDSLHQPENTPLAQYVATYHSPQISETPVEESKLQKYCCTIRRLNLSQTEAVKRFIMRHLNPQQGYGVELIQGPPGTGKTSTLTAMLSATVCTSTRILVCAPTNTAVNEAARRFLLQNQRDQEDSQRVHFCSDYVHSACGVSSDSNSTCTPLRLGDIVMLGSEDRLAVEGSALKDIFLPLRVKRLLAALHPESGWEVLSRTFLFHLMEVSESTVKEPEQQTLDRIVIESVGRQVIGHGEVLCNDLPSSHLSTRRIKMIAAVSCSIRNLLELFTHENHNDGYTRLKEQSAAQDEVENDNNQRTKDLINDLKKSLSRPLKDSLVLSDDAQFSPNPYKDETVESCTHYSSDFIKESYTLLEILTANAEAPIFPPAAAKSADWVESECLSSASLVFSTVSSAALRIMKLGLPFSCVIVDEAAQLVEAESTIVLQMKDVKQLVLVGDQKQLPATVMSQLALKNGYARSLFERLQCLGHSCQLLNMQYRMHPTISAFPNKQFYNCKLKNSEDTLSENYGKLVYQKNIFGPYAFIDVSDGIEVNAGSSKKNVLEANLVLHLVKRVQDSVCANSKESGSSTKPITVGVISPYSGQVGFIKDQLCKSDSICKLEAGANVLDIEVKSIDGFQGKETDIIIFSAVRANQAGRIGFVDDERRMNVALTRGRHAVWILGSASTLCGHSKLWRNLVDDAKQVNCFFKATQVEWMSDVINIFKRHGSSSLQQGDGDERDMGTDRTINFCAQSSMAASPSGRSWEYEEPPQIDGPDWSSVSSFTTTSSPATRSLPHLTLGKRPRAGRDRGRWYKLNDSRSREPHHFRDERRPPQKHEWR</sequence>
<dbReference type="Pfam" id="PF13087">
    <property type="entry name" value="AAA_12"/>
    <property type="match status" value="1"/>
</dbReference>
<keyword evidence="1" id="KW-0547">Nucleotide-binding</keyword>
<evidence type="ECO:0000256" key="1">
    <source>
        <dbReference type="ARBA" id="ARBA00022741"/>
    </source>
</evidence>
<feature type="region of interest" description="Disordered" evidence="5">
    <location>
        <begin position="1082"/>
        <end position="1167"/>
    </location>
</feature>
<dbReference type="GO" id="GO:0005524">
    <property type="term" value="F:ATP binding"/>
    <property type="evidence" value="ECO:0007669"/>
    <property type="project" value="UniProtKB-KW"/>
</dbReference>
<evidence type="ECO:0000256" key="3">
    <source>
        <dbReference type="ARBA" id="ARBA00022806"/>
    </source>
</evidence>
<dbReference type="Proteomes" id="UP000006727">
    <property type="component" value="Chromosome 22"/>
</dbReference>
<dbReference type="Gene3D" id="3.40.50.300">
    <property type="entry name" value="P-loop containing nucleotide triphosphate hydrolases"/>
    <property type="match status" value="2"/>
</dbReference>
<protein>
    <recommendedName>
        <fullName evidence="11">Helicase ATP-binding domain-containing protein</fullName>
    </recommendedName>
</protein>
<feature type="domain" description="DNA2/NAM7 helicase-like C-terminal" evidence="7">
    <location>
        <begin position="804"/>
        <end position="1012"/>
    </location>
</feature>
<dbReference type="InterPro" id="IPR045055">
    <property type="entry name" value="DNA2/NAM7-like"/>
</dbReference>
<dbReference type="KEGG" id="ppp:112275050"/>
<name>A0A2K1ILV5_PHYPA</name>
<evidence type="ECO:0000313" key="9">
    <source>
        <dbReference type="EnsemblPlants" id="Pp3c22_1720V3.1"/>
    </source>
</evidence>
<evidence type="ECO:0000313" key="8">
    <source>
        <dbReference type="EMBL" id="PNR30262.1"/>
    </source>
</evidence>
<keyword evidence="2" id="KW-0378">Hydrolase</keyword>
<keyword evidence="3" id="KW-0347">Helicase</keyword>
<dbReference type="PaxDb" id="3218-PP1S162_102V6.1"/>
<evidence type="ECO:0000313" key="10">
    <source>
        <dbReference type="Proteomes" id="UP000006727"/>
    </source>
</evidence>
<proteinExistence type="predicted"/>
<feature type="domain" description="DNA2/NAM7 helicase helicase" evidence="6">
    <location>
        <begin position="388"/>
        <end position="797"/>
    </location>
</feature>
<evidence type="ECO:0000256" key="4">
    <source>
        <dbReference type="ARBA" id="ARBA00022840"/>
    </source>
</evidence>
<dbReference type="InterPro" id="IPR047187">
    <property type="entry name" value="SF1_C_Upf1"/>
</dbReference>
<dbReference type="SUPFAM" id="SSF52540">
    <property type="entry name" value="P-loop containing nucleoside triphosphate hydrolases"/>
    <property type="match status" value="1"/>
</dbReference>
<dbReference type="EnsemblPlants" id="Pp3c22_1720V3.1">
    <property type="protein sequence ID" value="Pp3c22_1720V3.1"/>
    <property type="gene ID" value="Pp3c22_1720"/>
</dbReference>
<dbReference type="InterPro" id="IPR027417">
    <property type="entry name" value="P-loop_NTPase"/>
</dbReference>
<dbReference type="Gramene" id="Pp3c22_1720V3.2">
    <property type="protein sequence ID" value="Pp3c22_1720V3.2"/>
    <property type="gene ID" value="Pp3c22_1720"/>
</dbReference>
<dbReference type="GeneID" id="112275050"/>
<dbReference type="AlphaFoldDB" id="A0A2K1ILV5"/>
<evidence type="ECO:0000256" key="5">
    <source>
        <dbReference type="SAM" id="MobiDB-lite"/>
    </source>
</evidence>
<evidence type="ECO:0000259" key="6">
    <source>
        <dbReference type="Pfam" id="PF13086"/>
    </source>
</evidence>
<dbReference type="EnsemblPlants" id="Pp3c22_1720V3.2">
    <property type="protein sequence ID" value="Pp3c22_1720V3.2"/>
    <property type="gene ID" value="Pp3c22_1720"/>
</dbReference>
<evidence type="ECO:0008006" key="11">
    <source>
        <dbReference type="Google" id="ProtNLM"/>
    </source>
</evidence>
<dbReference type="GO" id="GO:0005694">
    <property type="term" value="C:chromosome"/>
    <property type="evidence" value="ECO:0007669"/>
    <property type="project" value="UniProtKB-ARBA"/>
</dbReference>
<organism evidence="8">
    <name type="scientific">Physcomitrium patens</name>
    <name type="common">Spreading-leaved earth moss</name>
    <name type="synonym">Physcomitrella patens</name>
    <dbReference type="NCBI Taxonomy" id="3218"/>
    <lineage>
        <taxon>Eukaryota</taxon>
        <taxon>Viridiplantae</taxon>
        <taxon>Streptophyta</taxon>
        <taxon>Embryophyta</taxon>
        <taxon>Bryophyta</taxon>
        <taxon>Bryophytina</taxon>
        <taxon>Bryopsida</taxon>
        <taxon>Funariidae</taxon>
        <taxon>Funariales</taxon>
        <taxon>Funariaceae</taxon>
        <taxon>Physcomitrium</taxon>
    </lineage>
</organism>
<dbReference type="STRING" id="3218.A0A2K1ILV5"/>
<dbReference type="EMBL" id="ABEU02000022">
    <property type="protein sequence ID" value="PNR30262.1"/>
    <property type="molecule type" value="Genomic_DNA"/>
</dbReference>
<feature type="compositionally biased region" description="Basic and acidic residues" evidence="5">
    <location>
        <begin position="1133"/>
        <end position="1167"/>
    </location>
</feature>
<dbReference type="InterPro" id="IPR041677">
    <property type="entry name" value="DNA2/NAM7_AAA_11"/>
</dbReference>
<evidence type="ECO:0000256" key="2">
    <source>
        <dbReference type="ARBA" id="ARBA00022801"/>
    </source>
</evidence>